<dbReference type="InterPro" id="IPR027417">
    <property type="entry name" value="P-loop_NTPase"/>
</dbReference>
<evidence type="ECO:0000313" key="1">
    <source>
        <dbReference type="EMBL" id="MBO2436473.1"/>
    </source>
</evidence>
<evidence type="ECO:0008006" key="3">
    <source>
        <dbReference type="Google" id="ProtNLM"/>
    </source>
</evidence>
<dbReference type="Gene3D" id="3.40.50.300">
    <property type="entry name" value="P-loop containing nucleotide triphosphate hydrolases"/>
    <property type="match status" value="1"/>
</dbReference>
<accession>A0ABS3QR62</accession>
<dbReference type="RefSeq" id="WP_208264767.1">
    <property type="nucleotide sequence ID" value="NZ_BAAAGM010000032.1"/>
</dbReference>
<gene>
    <name evidence="1" type="ORF">J4557_02970</name>
</gene>
<organism evidence="1 2">
    <name type="scientific">Actinomadura nitritigenes</name>
    <dbReference type="NCBI Taxonomy" id="134602"/>
    <lineage>
        <taxon>Bacteria</taxon>
        <taxon>Bacillati</taxon>
        <taxon>Actinomycetota</taxon>
        <taxon>Actinomycetes</taxon>
        <taxon>Streptosporangiales</taxon>
        <taxon>Thermomonosporaceae</taxon>
        <taxon>Actinomadura</taxon>
    </lineage>
</organism>
<evidence type="ECO:0000313" key="2">
    <source>
        <dbReference type="Proteomes" id="UP000666915"/>
    </source>
</evidence>
<comment type="caution">
    <text evidence="1">The sequence shown here is derived from an EMBL/GenBank/DDBJ whole genome shotgun (WGS) entry which is preliminary data.</text>
</comment>
<dbReference type="EMBL" id="JAGEOK010000002">
    <property type="protein sequence ID" value="MBO2436473.1"/>
    <property type="molecule type" value="Genomic_DNA"/>
</dbReference>
<protein>
    <recommendedName>
        <fullName evidence="3">ABC transporter ATP-binding protein</fullName>
    </recommendedName>
</protein>
<dbReference type="Proteomes" id="UP000666915">
    <property type="component" value="Unassembled WGS sequence"/>
</dbReference>
<sequence>MSHFSTVRMADLIVVMDGGRVVQAGEHAALLAEGGLCAELFELQARAYL</sequence>
<proteinExistence type="predicted"/>
<reference evidence="1 2" key="1">
    <citation type="submission" date="2021-03" db="EMBL/GenBank/DDBJ databases">
        <authorList>
            <person name="Kanchanasin P."/>
            <person name="Saeng-In P."/>
            <person name="Phongsopitanun W."/>
            <person name="Yuki M."/>
            <person name="Kudo T."/>
            <person name="Ohkuma M."/>
            <person name="Tanasupawat S."/>
        </authorList>
    </citation>
    <scope>NUCLEOTIDE SEQUENCE [LARGE SCALE GENOMIC DNA]</scope>
    <source>
        <strain evidence="1 2">L46</strain>
    </source>
</reference>
<keyword evidence="2" id="KW-1185">Reference proteome</keyword>
<dbReference type="SUPFAM" id="SSF52540">
    <property type="entry name" value="P-loop containing nucleoside triphosphate hydrolases"/>
    <property type="match status" value="1"/>
</dbReference>
<name>A0ABS3QR62_9ACTN</name>